<accession>A0A7I4YP66</accession>
<dbReference type="WBParaSite" id="HCON_00124840-00002">
    <property type="protein sequence ID" value="HCON_00124840-00002"/>
    <property type="gene ID" value="HCON_00124840"/>
</dbReference>
<feature type="region of interest" description="Disordered" evidence="1">
    <location>
        <begin position="559"/>
        <end position="600"/>
    </location>
</feature>
<keyword evidence="3" id="KW-1185">Reference proteome</keyword>
<dbReference type="Proteomes" id="UP000025227">
    <property type="component" value="Unplaced"/>
</dbReference>
<reference evidence="4" key="1">
    <citation type="submission" date="2020-12" db="UniProtKB">
        <authorList>
            <consortium name="WormBaseParasite"/>
        </authorList>
    </citation>
    <scope>IDENTIFICATION</scope>
    <source>
        <strain evidence="4">MHco3</strain>
    </source>
</reference>
<evidence type="ECO:0000313" key="4">
    <source>
        <dbReference type="WBParaSite" id="HCON_00124840-00002"/>
    </source>
</evidence>
<dbReference type="AlphaFoldDB" id="A0A7I4YP66"/>
<proteinExistence type="predicted"/>
<evidence type="ECO:0000313" key="3">
    <source>
        <dbReference type="Proteomes" id="UP000025227"/>
    </source>
</evidence>
<dbReference type="InterPro" id="IPR052823">
    <property type="entry name" value="SXP/RAL-2_related"/>
</dbReference>
<feature type="signal peptide" evidence="2">
    <location>
        <begin position="1"/>
        <end position="16"/>
    </location>
</feature>
<keyword evidence="2" id="KW-0732">Signal</keyword>
<organism evidence="3 4">
    <name type="scientific">Haemonchus contortus</name>
    <name type="common">Barber pole worm</name>
    <dbReference type="NCBI Taxonomy" id="6289"/>
    <lineage>
        <taxon>Eukaryota</taxon>
        <taxon>Metazoa</taxon>
        <taxon>Ecdysozoa</taxon>
        <taxon>Nematoda</taxon>
        <taxon>Chromadorea</taxon>
        <taxon>Rhabditida</taxon>
        <taxon>Rhabditina</taxon>
        <taxon>Rhabditomorpha</taxon>
        <taxon>Strongyloidea</taxon>
        <taxon>Trichostrongylidae</taxon>
        <taxon>Haemonchus</taxon>
    </lineage>
</organism>
<evidence type="ECO:0000256" key="1">
    <source>
        <dbReference type="SAM" id="MobiDB-lite"/>
    </source>
</evidence>
<dbReference type="OMA" id="PWKERHR"/>
<feature type="compositionally biased region" description="Basic and acidic residues" evidence="1">
    <location>
        <begin position="586"/>
        <end position="600"/>
    </location>
</feature>
<feature type="region of interest" description="Disordered" evidence="1">
    <location>
        <begin position="118"/>
        <end position="145"/>
    </location>
</feature>
<sequence>MKGLAVVVAVMSLALAQPPRMPKGLPPGFKEALPADVVRKLEQIHENTSLTPEQQFDQIDKIMSALPPSVLAKLPPPPFLSQLPADARAKVEAVHRDTSLSWKQRHEKIRAIIEALPENLRPRPPGGPHGPHGPPPPGELPPGFEEVLPEDVVEQFHTIRDSTALTEEQKREKSDKIFSSLPAQIVDKLPWPPHFEDLPKDTLEKIKQIRSDTSLPWGERLHKIFSVIDALPENLRPPPPPFHRGPRGGRLPPGFKEALPKEIVEKVNAIQENKDLTNKQKEEKVDEILSSLTVEEIDKLPLPPFFKDLPKDIYDKVMQLRSDTSMPWKERHRKIFAIIDSLPEHLRPRPPFHRGPRGGRLPPGFKEALPKDIAEKVNAIQENKDLSDKQKDEKVDEILSSLSVEEIDKLPLPPFFKDLPKDTYEKVMKLRSDTSMPWKERHRKIFAIIDSLPEDQRPRLPFHRGPRGGRLPPGFKEALPKDIAEKVTAIQENKDLSDKQKDDKVDEILSSLSAEEIGKLPLPRCFKDLPKDTYDKVMQLRSDTSMSWKERHQKIFDIIDSLPEDQRPRHRHRPHPPPPPPPTLKQGKETKTFGKLEDQK</sequence>
<protein>
    <submittedName>
        <fullName evidence="4">Uncharacterized protein</fullName>
    </submittedName>
</protein>
<name>A0A7I4YP66_HAECO</name>
<feature type="chain" id="PRO_5029907657" evidence="2">
    <location>
        <begin position="17"/>
        <end position="600"/>
    </location>
</feature>
<dbReference type="OrthoDB" id="5799464at2759"/>
<evidence type="ECO:0000256" key="2">
    <source>
        <dbReference type="SAM" id="SignalP"/>
    </source>
</evidence>
<dbReference type="PANTHER" id="PTHR21593">
    <property type="entry name" value="PRION-LIKE- Q/N-RICH -DOMAIN-BEARING PROTEIN PROTEIN"/>
    <property type="match status" value="1"/>
</dbReference>
<feature type="compositionally biased region" description="Pro residues" evidence="1">
    <location>
        <begin position="122"/>
        <end position="140"/>
    </location>
</feature>
<dbReference type="PANTHER" id="PTHR21593:SF36">
    <property type="entry name" value="DUF148 DOMAIN-CONTAINING PROTEIN-RELATED"/>
    <property type="match status" value="1"/>
</dbReference>